<evidence type="ECO:0000256" key="6">
    <source>
        <dbReference type="ARBA" id="ARBA00022695"/>
    </source>
</evidence>
<evidence type="ECO:0000256" key="2">
    <source>
        <dbReference type="ARBA" id="ARBA00009742"/>
    </source>
</evidence>
<evidence type="ECO:0000256" key="5">
    <source>
        <dbReference type="ARBA" id="ARBA00022692"/>
    </source>
</evidence>
<feature type="site" description="Important for autoinhibition of adenylyltransferase activity" evidence="21">
    <location>
        <position position="250"/>
    </location>
</feature>
<evidence type="ECO:0000256" key="16">
    <source>
        <dbReference type="ARBA" id="ARBA00047939"/>
    </source>
</evidence>
<dbReference type="SUPFAM" id="SSF140931">
    <property type="entry name" value="Fic-like"/>
    <property type="match status" value="1"/>
</dbReference>
<evidence type="ECO:0000256" key="17">
    <source>
        <dbReference type="ARBA" id="ARBA00048696"/>
    </source>
</evidence>
<keyword evidence="4" id="KW-0808">Transferase</keyword>
<dbReference type="EC" id="2.7.7.108" evidence="15"/>
<comment type="similarity">
    <text evidence="2">Belongs to the fic family.</text>
</comment>
<evidence type="ECO:0000256" key="3">
    <source>
        <dbReference type="ARBA" id="ARBA00014915"/>
    </source>
</evidence>
<feature type="binding site" evidence="20">
    <location>
        <begin position="330"/>
        <end position="333"/>
    </location>
    <ligand>
        <name>ATP</name>
        <dbReference type="ChEBI" id="CHEBI:30616"/>
    </ligand>
</feature>
<dbReference type="GO" id="GO:0016787">
    <property type="term" value="F:hydrolase activity"/>
    <property type="evidence" value="ECO:0007669"/>
    <property type="project" value="UniProtKB-KW"/>
</dbReference>
<organism evidence="24 25">
    <name type="scientific">Ceutorhynchus assimilis</name>
    <name type="common">cabbage seed weevil</name>
    <dbReference type="NCBI Taxonomy" id="467358"/>
    <lineage>
        <taxon>Eukaryota</taxon>
        <taxon>Metazoa</taxon>
        <taxon>Ecdysozoa</taxon>
        <taxon>Arthropoda</taxon>
        <taxon>Hexapoda</taxon>
        <taxon>Insecta</taxon>
        <taxon>Pterygota</taxon>
        <taxon>Neoptera</taxon>
        <taxon>Endopterygota</taxon>
        <taxon>Coleoptera</taxon>
        <taxon>Polyphaga</taxon>
        <taxon>Cucujiformia</taxon>
        <taxon>Curculionidae</taxon>
        <taxon>Ceutorhynchinae</taxon>
        <taxon>Ceutorhynchus</taxon>
    </lineage>
</organism>
<dbReference type="PROSITE" id="PS51459">
    <property type="entry name" value="FIDO"/>
    <property type="match status" value="1"/>
</dbReference>
<keyword evidence="7" id="KW-0677">Repeat</keyword>
<keyword evidence="10" id="KW-0802">TPR repeat</keyword>
<sequence>MFILNLWQKKPLQIAIVISILISVICVLLALLQQVQHYYFIINVHKPFSNPNFNPEFEDLIPTDGRFFELGYPIGSHNTHNEDSLENSVLKDLTSALNLDSEDSGSMNVLDRSKRHMGTDSEVYNTIQAALAFKMAGKNNKAMKLFEHANAMAPDNADVLNWYGEFLEQHHDIVTADELYCKALAYSPEHQAALSNRKRTAPVVDMLDLKLFHEIDKLKTMLKERMKLDNFDSVKKQAYYLHIYHTVGIEGNTMTVEQLRYVLETGHVISGKSLLEHNEVLGLEKAMQYVKLLTRTHYISLQEILGIHRRVMGHVDPLRSGVFRDEKVFVGSHVPPPPGEIATLMESYVEWLNSEEAHSMHPVRYAALSHYKLVDIHPFADGNGRTSRLIMNLILLKSGYPPVMILKEQRDKYYYTLKVANMGDVKPFVRFVAQCTLQILDMYLYGTRALSLDGPEHEVVEY</sequence>
<keyword evidence="8 20" id="KW-0547">Nucleotide-binding</keyword>
<dbReference type="PANTHER" id="PTHR13504">
    <property type="entry name" value="FIDO DOMAIN-CONTAINING PROTEIN DDB_G0283145"/>
    <property type="match status" value="1"/>
</dbReference>
<evidence type="ECO:0000256" key="14">
    <source>
        <dbReference type="ARBA" id="ARBA00030885"/>
    </source>
</evidence>
<evidence type="ECO:0000313" key="24">
    <source>
        <dbReference type="EMBL" id="CAG9760353.1"/>
    </source>
</evidence>
<proteinExistence type="inferred from homology"/>
<dbReference type="SUPFAM" id="SSF48452">
    <property type="entry name" value="TPR-like"/>
    <property type="match status" value="1"/>
</dbReference>
<dbReference type="PANTHER" id="PTHR13504:SF34">
    <property type="entry name" value="PROTEIN ADENYLYLTRANSFERASE FICD"/>
    <property type="match status" value="1"/>
</dbReference>
<evidence type="ECO:0000256" key="15">
    <source>
        <dbReference type="ARBA" id="ARBA00034531"/>
    </source>
</evidence>
<dbReference type="InterPro" id="IPR003812">
    <property type="entry name" value="Fido"/>
</dbReference>
<dbReference type="GO" id="GO:0016020">
    <property type="term" value="C:membrane"/>
    <property type="evidence" value="ECO:0007669"/>
    <property type="project" value="UniProtKB-SubCell"/>
</dbReference>
<evidence type="ECO:0000256" key="10">
    <source>
        <dbReference type="ARBA" id="ARBA00022803"/>
    </source>
</evidence>
<name>A0A9N9M9U2_9CUCU</name>
<dbReference type="InterPro" id="IPR040198">
    <property type="entry name" value="Fido_containing"/>
</dbReference>
<comment type="catalytic activity">
    <reaction evidence="17">
        <text>L-tyrosyl-[protein] + ATP = O-(5'-adenylyl)-L-tyrosyl-[protein] + diphosphate</text>
        <dbReference type="Rhea" id="RHEA:54288"/>
        <dbReference type="Rhea" id="RHEA-COMP:10136"/>
        <dbReference type="Rhea" id="RHEA-COMP:13846"/>
        <dbReference type="ChEBI" id="CHEBI:30616"/>
        <dbReference type="ChEBI" id="CHEBI:33019"/>
        <dbReference type="ChEBI" id="CHEBI:46858"/>
        <dbReference type="ChEBI" id="CHEBI:83624"/>
        <dbReference type="EC" id="2.7.7.108"/>
    </reaction>
</comment>
<comment type="catalytic activity">
    <reaction evidence="16">
        <text>L-threonyl-[protein] + ATP = 3-O-(5'-adenylyl)-L-threonyl-[protein] + diphosphate</text>
        <dbReference type="Rhea" id="RHEA:54292"/>
        <dbReference type="Rhea" id="RHEA-COMP:11060"/>
        <dbReference type="Rhea" id="RHEA-COMP:13847"/>
        <dbReference type="ChEBI" id="CHEBI:30013"/>
        <dbReference type="ChEBI" id="CHEBI:30616"/>
        <dbReference type="ChEBI" id="CHEBI:33019"/>
        <dbReference type="ChEBI" id="CHEBI:138113"/>
        <dbReference type="EC" id="2.7.7.108"/>
    </reaction>
</comment>
<evidence type="ECO:0000256" key="22">
    <source>
        <dbReference type="SAM" id="Phobius"/>
    </source>
</evidence>
<keyword evidence="6" id="KW-0548">Nucleotidyltransferase</keyword>
<accession>A0A9N9M9U2</accession>
<dbReference type="AlphaFoldDB" id="A0A9N9M9U2"/>
<evidence type="ECO:0000256" key="9">
    <source>
        <dbReference type="ARBA" id="ARBA00022801"/>
    </source>
</evidence>
<feature type="active site" evidence="19">
    <location>
        <position position="377"/>
    </location>
</feature>
<dbReference type="Pfam" id="PF02661">
    <property type="entry name" value="Fic"/>
    <property type="match status" value="1"/>
</dbReference>
<evidence type="ECO:0000256" key="7">
    <source>
        <dbReference type="ARBA" id="ARBA00022737"/>
    </source>
</evidence>
<feature type="transmembrane region" description="Helical" evidence="22">
    <location>
        <begin position="12"/>
        <end position="32"/>
    </location>
</feature>
<feature type="binding site" evidence="20">
    <location>
        <position position="421"/>
    </location>
    <ligand>
        <name>ATP</name>
        <dbReference type="ChEBI" id="CHEBI:30616"/>
    </ligand>
</feature>
<keyword evidence="12 22" id="KW-1133">Transmembrane helix</keyword>
<dbReference type="GO" id="GO:0005524">
    <property type="term" value="F:ATP binding"/>
    <property type="evidence" value="ECO:0007669"/>
    <property type="project" value="UniProtKB-KW"/>
</dbReference>
<evidence type="ECO:0000256" key="20">
    <source>
        <dbReference type="PIRSR" id="PIRSR640198-2"/>
    </source>
</evidence>
<reference evidence="24" key="1">
    <citation type="submission" date="2022-01" db="EMBL/GenBank/DDBJ databases">
        <authorList>
            <person name="King R."/>
        </authorList>
    </citation>
    <scope>NUCLEOTIDE SEQUENCE</scope>
</reference>
<keyword evidence="11 20" id="KW-0067">ATP-binding</keyword>
<dbReference type="Gene3D" id="1.25.40.10">
    <property type="entry name" value="Tetratricopeptide repeat domain"/>
    <property type="match status" value="1"/>
</dbReference>
<comment type="subcellular location">
    <subcellularLocation>
        <location evidence="1">Membrane</location>
        <topology evidence="1">Single-pass membrane protein</topology>
    </subcellularLocation>
</comment>
<keyword evidence="13 22" id="KW-0472">Membrane</keyword>
<keyword evidence="25" id="KW-1185">Reference proteome</keyword>
<dbReference type="GO" id="GO:0070733">
    <property type="term" value="F:AMPylase activity"/>
    <property type="evidence" value="ECO:0007669"/>
    <property type="project" value="UniProtKB-EC"/>
</dbReference>
<dbReference type="OrthoDB" id="439046at2759"/>
<evidence type="ECO:0000313" key="25">
    <source>
        <dbReference type="Proteomes" id="UP001152799"/>
    </source>
</evidence>
<feature type="domain" description="Fido" evidence="23">
    <location>
        <begin position="299"/>
        <end position="434"/>
    </location>
</feature>
<keyword evidence="9" id="KW-0378">Hydrolase</keyword>
<evidence type="ECO:0000256" key="1">
    <source>
        <dbReference type="ARBA" id="ARBA00004167"/>
    </source>
</evidence>
<evidence type="ECO:0000259" key="23">
    <source>
        <dbReference type="PROSITE" id="PS51459"/>
    </source>
</evidence>
<comment type="catalytic activity">
    <reaction evidence="18">
        <text>3-O-(5'-adenylyl)-L-threonyl-[protein] + H2O = L-threonyl-[protein] + AMP + H(+)</text>
        <dbReference type="Rhea" id="RHEA:55932"/>
        <dbReference type="Rhea" id="RHEA-COMP:11060"/>
        <dbReference type="Rhea" id="RHEA-COMP:13847"/>
        <dbReference type="ChEBI" id="CHEBI:15377"/>
        <dbReference type="ChEBI" id="CHEBI:15378"/>
        <dbReference type="ChEBI" id="CHEBI:30013"/>
        <dbReference type="ChEBI" id="CHEBI:138113"/>
        <dbReference type="ChEBI" id="CHEBI:456215"/>
    </reaction>
</comment>
<evidence type="ECO:0000256" key="19">
    <source>
        <dbReference type="PIRSR" id="PIRSR640198-1"/>
    </source>
</evidence>
<dbReference type="InterPro" id="IPR036597">
    <property type="entry name" value="Fido-like_dom_sf"/>
</dbReference>
<dbReference type="InterPro" id="IPR011990">
    <property type="entry name" value="TPR-like_helical_dom_sf"/>
</dbReference>
<feature type="binding site" evidence="20">
    <location>
        <begin position="413"/>
        <end position="414"/>
    </location>
    <ligand>
        <name>ATP</name>
        <dbReference type="ChEBI" id="CHEBI:30616"/>
    </ligand>
</feature>
<keyword evidence="5 22" id="KW-0812">Transmembrane</keyword>
<evidence type="ECO:0000256" key="11">
    <source>
        <dbReference type="ARBA" id="ARBA00022840"/>
    </source>
</evidence>
<dbReference type="Gene3D" id="1.10.3290.10">
    <property type="entry name" value="Fido-like domain"/>
    <property type="match status" value="1"/>
</dbReference>
<dbReference type="Proteomes" id="UP001152799">
    <property type="component" value="Chromosome 1"/>
</dbReference>
<gene>
    <name evidence="24" type="ORF">CEUTPL_LOCUS1088</name>
</gene>
<protein>
    <recommendedName>
        <fullName evidence="3">Protein adenylyltransferase Fic</fullName>
        <ecNumber evidence="15">2.7.7.108</ecNumber>
    </recommendedName>
    <alternativeName>
        <fullName evidence="14">De-AMPylase Fic</fullName>
    </alternativeName>
</protein>
<dbReference type="EMBL" id="OU892277">
    <property type="protein sequence ID" value="CAG9760353.1"/>
    <property type="molecule type" value="Genomic_DNA"/>
</dbReference>
<feature type="binding site" evidence="20">
    <location>
        <begin position="381"/>
        <end position="388"/>
    </location>
    <ligand>
        <name>ATP</name>
        <dbReference type="ChEBI" id="CHEBI:30616"/>
    </ligand>
</feature>
<evidence type="ECO:0000256" key="8">
    <source>
        <dbReference type="ARBA" id="ARBA00022741"/>
    </source>
</evidence>
<evidence type="ECO:0000256" key="21">
    <source>
        <dbReference type="PIRSR" id="PIRSR640198-3"/>
    </source>
</evidence>
<evidence type="ECO:0000256" key="4">
    <source>
        <dbReference type="ARBA" id="ARBA00022679"/>
    </source>
</evidence>
<evidence type="ECO:0000256" key="12">
    <source>
        <dbReference type="ARBA" id="ARBA00022989"/>
    </source>
</evidence>
<evidence type="ECO:0000256" key="18">
    <source>
        <dbReference type="ARBA" id="ARBA00049297"/>
    </source>
</evidence>
<evidence type="ECO:0000256" key="13">
    <source>
        <dbReference type="ARBA" id="ARBA00023136"/>
    </source>
</evidence>